<comment type="caution">
    <text evidence="1">The sequence shown here is derived from an EMBL/GenBank/DDBJ whole genome shotgun (WGS) entry which is preliminary data.</text>
</comment>
<evidence type="ECO:0000313" key="1">
    <source>
        <dbReference type="EMBL" id="GAT35250.1"/>
    </source>
</evidence>
<dbReference type="SUPFAM" id="SSF51445">
    <property type="entry name" value="(Trans)glycosidases"/>
    <property type="match status" value="1"/>
</dbReference>
<dbReference type="InParanoid" id="A0A146GD52"/>
<gene>
    <name evidence="1" type="ORF">TSACC_3314</name>
</gene>
<organism evidence="1 2">
    <name type="scientific">Terrimicrobium sacchariphilum</name>
    <dbReference type="NCBI Taxonomy" id="690879"/>
    <lineage>
        <taxon>Bacteria</taxon>
        <taxon>Pseudomonadati</taxon>
        <taxon>Verrucomicrobiota</taxon>
        <taxon>Terrimicrobiia</taxon>
        <taxon>Terrimicrobiales</taxon>
        <taxon>Terrimicrobiaceae</taxon>
        <taxon>Terrimicrobium</taxon>
    </lineage>
</organism>
<dbReference type="InterPro" id="IPR017853">
    <property type="entry name" value="GH"/>
</dbReference>
<sequence length="1103" mass="121259">MIGLVLAHCSLRAGDLGALQSLSPAAGGSFVLGDLAFSLAHFDSTWRRVDQTDFKTEQGYPRVENGEWKTRGAMKLSDSSSLLVEETISEGRDGAIHVRYDVEKLGDIPTQVLCVTTSLPIEASAGREIKVNGSPQVLPNDFENTVLFTGVARDLALPGASGEISVNGGRYAYIQDDRRWGGEAFQIRIPLVHEGDDSRYSIELTLREIPYESWPVSIKEKVNRGWKDPVAADGKGGWTDQGPLNDMSVLPSGPLKLHGINFDLLPQASQDERTCLVLTGRESGNDGFLREVAIPVEGRSPAALYLLHASAWLPDGNGQVGSLEAVFADGTVEEFPILANRDVGDWWGPVPLSNGAVGWTGLNQSSNVGLYISRFDLPGKPLREIRLKGSGRALWMVAGLSVSNDRIQLPSNQPTVVKAGGEWVPFAHRLDIDKGSVFDFSFLNEGPAGQWGFLKVSPAGRFEFEKKPGELVRFWGANLCFEANFPSHDLADRVADRLARSGYNVVRLHHYDAGLVRPGGRSYEFDPERLDRMEYLIAALKKRGIYISIDLYSMRKFRVDEIPDLGRDFDHEIKQLIPLSEKAFDSWKRFAQALLQHVNPYTGLSLADDPVLVGICPVNEDSPLELPRGDEPLAQLYRQAFEKWKDGQPAEVVAAHPAAELRFLMDLHLRTDDRLRATLRDLGAKAPITGANFHELEMLTLARERYDYVDTHMYWDHPLFVGALWKLPFRFNQTSAVRYESSLPRLLMPTRVLGRPFTVTEFNFVMPNMYRAEGALLAPSYASLQGWDAMFNFDYASSDVRLDTIGIGSIFDLSTDPIGMLADRFSALVFRRGDVRPATTVIGFVPGADRMFGVEGTRPRDFPREFSRLGLVAKIGVLPTVGGDALSVRARVFDDPALLKEKGGDSDYLVDGSLVARLIRDGVLPAGSLTDKSGSALIKSETGEIELDPSRGMFALATPRSAGFVLPGGEVGRGDFLSVRNGPAFGVFCVASVDGKALVESRRILLLHLTDVLNKGMKFQDSNRRLLAELGEMPHLAHRASATVELALPAGTWRAWSVRTDGSRVKEISLGEKDGRRVLDLSTGRGDGAGFSYEITREDEAGS</sequence>
<dbReference type="AlphaFoldDB" id="A0A146GD52"/>
<dbReference type="EMBL" id="BDCO01000003">
    <property type="protein sequence ID" value="GAT35250.1"/>
    <property type="molecule type" value="Genomic_DNA"/>
</dbReference>
<reference evidence="2" key="1">
    <citation type="journal article" date="2017" name="Genome Announc.">
        <title>Draft Genome Sequence of Terrimicrobium sacchariphilum NM-5T, a Facultative Anaerobic Soil Bacterium of the Class Spartobacteria.</title>
        <authorList>
            <person name="Qiu Y.L."/>
            <person name="Tourlousse D.M."/>
            <person name="Matsuura N."/>
            <person name="Ohashi A."/>
            <person name="Sekiguchi Y."/>
        </authorList>
    </citation>
    <scope>NUCLEOTIDE SEQUENCE [LARGE SCALE GENOMIC DNA]</scope>
    <source>
        <strain evidence="2">NM-5</strain>
    </source>
</reference>
<dbReference type="STRING" id="690879.TSACC_3314"/>
<accession>A0A146GD52</accession>
<dbReference type="RefSeq" id="WP_237764033.1">
    <property type="nucleotide sequence ID" value="NZ_BDCO01000003.1"/>
</dbReference>
<keyword evidence="2" id="KW-1185">Reference proteome</keyword>
<dbReference type="Gene3D" id="3.20.20.80">
    <property type="entry name" value="Glycosidases"/>
    <property type="match status" value="1"/>
</dbReference>
<evidence type="ECO:0008006" key="3">
    <source>
        <dbReference type="Google" id="ProtNLM"/>
    </source>
</evidence>
<proteinExistence type="predicted"/>
<protein>
    <recommendedName>
        <fullName evidence="3">Cellulase</fullName>
    </recommendedName>
</protein>
<dbReference type="Proteomes" id="UP000076023">
    <property type="component" value="Unassembled WGS sequence"/>
</dbReference>
<evidence type="ECO:0000313" key="2">
    <source>
        <dbReference type="Proteomes" id="UP000076023"/>
    </source>
</evidence>
<name>A0A146GD52_TERSA</name>